<evidence type="ECO:0000256" key="8">
    <source>
        <dbReference type="ARBA" id="ARBA00023128"/>
    </source>
</evidence>
<sequence>MDHRSKRRNMIKNRRNYQPTHSESALQERDELITRAMQMLNSQFTMETFDEMREYFPRTSMSDEALLLKHYPANTSDENRIYYDGKIKQAELIKVKPRWLMSNIVPTTEEANANYNRLKKTLSGLKLNTVCVEAKCPNIGECWGGVAKKQLMQDDVTISNTEEHSAAVNVLEKTSHNASHNQLATATIMLMGDTCTRGCRFCAVKTSRAPPALDSSEPENTAEAIVKWGLDYVVLTSVDRDDLADGGANHFYETVKRIKEKQPSILVECLTGDFAGAEECVKKMSLSGMDVYAHNVETVEALTPEVRDYRAHFRQSLRVLQLAKETNPNIITKSSLMVGLGETDEQIFETMWELRQVGVDCLTIGQYLRPTKKHMKVSEYISPKRFEALKEIGEKIFNFKYVASGPMVRSSYRAGEFYLKTLLMEQRGKVSSE</sequence>
<keyword evidence="3 10" id="KW-0808">Transferase</keyword>
<dbReference type="Pfam" id="PF16881">
    <property type="entry name" value="LIAS_N"/>
    <property type="match status" value="1"/>
</dbReference>
<dbReference type="GO" id="GO:0016992">
    <property type="term" value="F:lipoate synthase activity"/>
    <property type="evidence" value="ECO:0007669"/>
    <property type="project" value="UniProtKB-UniRule"/>
</dbReference>
<evidence type="ECO:0000256" key="1">
    <source>
        <dbReference type="ARBA" id="ARBA00004173"/>
    </source>
</evidence>
<feature type="binding site" evidence="10">
    <location>
        <position position="411"/>
    </location>
    <ligand>
        <name>[4Fe-4S] cluster</name>
        <dbReference type="ChEBI" id="CHEBI:49883"/>
        <label>1</label>
    </ligand>
</feature>
<organism evidence="13 14">
    <name type="scientific">Naegleria lovaniensis</name>
    <name type="common">Amoeba</name>
    <dbReference type="NCBI Taxonomy" id="51637"/>
    <lineage>
        <taxon>Eukaryota</taxon>
        <taxon>Discoba</taxon>
        <taxon>Heterolobosea</taxon>
        <taxon>Tetramitia</taxon>
        <taxon>Eutetramitia</taxon>
        <taxon>Vahlkampfiidae</taxon>
        <taxon>Naegleria</taxon>
    </lineage>
</organism>
<keyword evidence="5 10" id="KW-0479">Metal-binding</keyword>
<dbReference type="InterPro" id="IPR007197">
    <property type="entry name" value="rSAM"/>
</dbReference>
<keyword evidence="14" id="KW-1185">Reference proteome</keyword>
<evidence type="ECO:0000256" key="4">
    <source>
        <dbReference type="ARBA" id="ARBA00022691"/>
    </source>
</evidence>
<feature type="binding site" evidence="10">
    <location>
        <position position="199"/>
    </location>
    <ligand>
        <name>[4Fe-4S] cluster</name>
        <dbReference type="ChEBI" id="CHEBI:49883"/>
        <label>2</label>
        <note>4Fe-4S-S-AdoMet</note>
    </ligand>
</feature>
<feature type="binding site" evidence="10">
    <location>
        <position position="131"/>
    </location>
    <ligand>
        <name>[4Fe-4S] cluster</name>
        <dbReference type="ChEBI" id="CHEBI:49883"/>
        <label>1</label>
    </ligand>
</feature>
<dbReference type="RefSeq" id="XP_044548499.1">
    <property type="nucleotide sequence ID" value="XM_044694464.1"/>
</dbReference>
<dbReference type="SFLD" id="SFLDG01058">
    <property type="entry name" value="lipoyl_synthase_like"/>
    <property type="match status" value="1"/>
</dbReference>
<evidence type="ECO:0000256" key="5">
    <source>
        <dbReference type="ARBA" id="ARBA00022723"/>
    </source>
</evidence>
<dbReference type="GO" id="GO:0009249">
    <property type="term" value="P:protein lipoylation"/>
    <property type="evidence" value="ECO:0007669"/>
    <property type="project" value="UniProtKB-UniRule"/>
</dbReference>
<reference evidence="13 14" key="1">
    <citation type="journal article" date="2018" name="BMC Genomics">
        <title>The genome of Naegleria lovaniensis, the basis for a comparative approach to unravel pathogenicity factors of the human pathogenic amoeba N. fowleri.</title>
        <authorList>
            <person name="Liechti N."/>
            <person name="Schurch N."/>
            <person name="Bruggmann R."/>
            <person name="Wittwer M."/>
        </authorList>
    </citation>
    <scope>NUCLEOTIDE SEQUENCE [LARGE SCALE GENOMIC DNA]</scope>
    <source>
        <strain evidence="13 14">ATCC 30569</strain>
    </source>
</reference>
<name>A0AA88KKP5_NAELO</name>
<dbReference type="NCBIfam" id="TIGR00510">
    <property type="entry name" value="lipA"/>
    <property type="match status" value="1"/>
</dbReference>
<feature type="region of interest" description="Disordered" evidence="11">
    <location>
        <begin position="1"/>
        <end position="25"/>
    </location>
</feature>
<dbReference type="SMART" id="SM00729">
    <property type="entry name" value="Elp3"/>
    <property type="match status" value="1"/>
</dbReference>
<evidence type="ECO:0000313" key="13">
    <source>
        <dbReference type="EMBL" id="KAG2382820.1"/>
    </source>
</evidence>
<evidence type="ECO:0000256" key="9">
    <source>
        <dbReference type="ARBA" id="ARBA00047326"/>
    </source>
</evidence>
<dbReference type="GO" id="GO:0051539">
    <property type="term" value="F:4 iron, 4 sulfur cluster binding"/>
    <property type="evidence" value="ECO:0007669"/>
    <property type="project" value="UniProtKB-UniRule"/>
</dbReference>
<dbReference type="FunFam" id="3.20.20.70:FF:000036">
    <property type="entry name" value="Lipoyl synthase, mitochondrial"/>
    <property type="match status" value="1"/>
</dbReference>
<comment type="catalytic activity">
    <reaction evidence="9 10">
        <text>[[Fe-S] cluster scaffold protein carrying a second [4Fe-4S](2+) cluster] + N(6)-octanoyl-L-lysyl-[protein] + 2 oxidized [2Fe-2S]-[ferredoxin] + 2 S-adenosyl-L-methionine + 4 H(+) = [[Fe-S] cluster scaffold protein] + N(6)-[(R)-dihydrolipoyl]-L-lysyl-[protein] + 4 Fe(3+) + 2 hydrogen sulfide + 2 5'-deoxyadenosine + 2 L-methionine + 2 reduced [2Fe-2S]-[ferredoxin]</text>
        <dbReference type="Rhea" id="RHEA:16585"/>
        <dbReference type="Rhea" id="RHEA-COMP:9928"/>
        <dbReference type="Rhea" id="RHEA-COMP:10000"/>
        <dbReference type="Rhea" id="RHEA-COMP:10001"/>
        <dbReference type="Rhea" id="RHEA-COMP:10475"/>
        <dbReference type="Rhea" id="RHEA-COMP:14568"/>
        <dbReference type="Rhea" id="RHEA-COMP:14569"/>
        <dbReference type="ChEBI" id="CHEBI:15378"/>
        <dbReference type="ChEBI" id="CHEBI:17319"/>
        <dbReference type="ChEBI" id="CHEBI:29034"/>
        <dbReference type="ChEBI" id="CHEBI:29919"/>
        <dbReference type="ChEBI" id="CHEBI:33722"/>
        <dbReference type="ChEBI" id="CHEBI:33737"/>
        <dbReference type="ChEBI" id="CHEBI:33738"/>
        <dbReference type="ChEBI" id="CHEBI:57844"/>
        <dbReference type="ChEBI" id="CHEBI:59789"/>
        <dbReference type="ChEBI" id="CHEBI:78809"/>
        <dbReference type="ChEBI" id="CHEBI:83100"/>
        <dbReference type="EC" id="2.8.1.8"/>
    </reaction>
</comment>
<keyword evidence="6 10" id="KW-0408">Iron</keyword>
<evidence type="ECO:0000256" key="11">
    <source>
        <dbReference type="SAM" id="MobiDB-lite"/>
    </source>
</evidence>
<evidence type="ECO:0000256" key="10">
    <source>
        <dbReference type="HAMAP-Rule" id="MF_03123"/>
    </source>
</evidence>
<dbReference type="HAMAP" id="MF_00206">
    <property type="entry name" value="Lipoyl_synth"/>
    <property type="match status" value="1"/>
</dbReference>
<dbReference type="GO" id="GO:0005739">
    <property type="term" value="C:mitochondrion"/>
    <property type="evidence" value="ECO:0007669"/>
    <property type="project" value="UniProtKB-SubCell"/>
</dbReference>
<dbReference type="PANTHER" id="PTHR10949:SF0">
    <property type="entry name" value="LIPOYL SYNTHASE, MITOCHONDRIAL"/>
    <property type="match status" value="1"/>
</dbReference>
<keyword evidence="2 10" id="KW-0004">4Fe-4S</keyword>
<dbReference type="EMBL" id="PYSW02000022">
    <property type="protein sequence ID" value="KAG2382820.1"/>
    <property type="molecule type" value="Genomic_DNA"/>
</dbReference>
<comment type="subcellular location">
    <subcellularLocation>
        <location evidence="1 10">Mitochondrion</location>
    </subcellularLocation>
</comment>
<comment type="pathway">
    <text evidence="10">Protein modification; protein lipoylation via endogenous pathway; protein N(6)-(lipoyl)lysine from octanoyl-[acyl-carrier-protein]: step 2/2.</text>
</comment>
<feature type="binding site" evidence="10">
    <location>
        <position position="195"/>
    </location>
    <ligand>
        <name>[4Fe-4S] cluster</name>
        <dbReference type="ChEBI" id="CHEBI:49883"/>
        <label>2</label>
        <note>4Fe-4S-S-AdoMet</note>
    </ligand>
</feature>
<keyword evidence="4 10" id="KW-0949">S-adenosyl-L-methionine</keyword>
<feature type="compositionally biased region" description="Basic residues" evidence="11">
    <location>
        <begin position="1"/>
        <end position="15"/>
    </location>
</feature>
<evidence type="ECO:0000256" key="6">
    <source>
        <dbReference type="ARBA" id="ARBA00023004"/>
    </source>
</evidence>
<dbReference type="NCBIfam" id="NF009544">
    <property type="entry name" value="PRK12928.1"/>
    <property type="match status" value="1"/>
</dbReference>
<comment type="function">
    <text evidence="10">Catalyzes the radical-mediated insertion of two sulfur atoms into the C-6 and C-8 positions of the octanoyl moiety bound to the lipoyl domains of lipoate-dependent enzymes, thereby converting the octanoylated domains into lipoylated derivatives.</text>
</comment>
<gene>
    <name evidence="13" type="ORF">C9374_004787</name>
</gene>
<dbReference type="SUPFAM" id="SSF102114">
    <property type="entry name" value="Radical SAM enzymes"/>
    <property type="match status" value="1"/>
</dbReference>
<dbReference type="Proteomes" id="UP000816034">
    <property type="component" value="Unassembled WGS sequence"/>
</dbReference>
<evidence type="ECO:0000259" key="12">
    <source>
        <dbReference type="PROSITE" id="PS51918"/>
    </source>
</evidence>
<dbReference type="InterPro" id="IPR006638">
    <property type="entry name" value="Elp3/MiaA/NifB-like_rSAM"/>
</dbReference>
<feature type="binding site" evidence="10">
    <location>
        <position position="202"/>
    </location>
    <ligand>
        <name>[4Fe-4S] cluster</name>
        <dbReference type="ChEBI" id="CHEBI:49883"/>
        <label>2</label>
        <note>4Fe-4S-S-AdoMet</note>
    </ligand>
</feature>
<protein>
    <recommendedName>
        <fullName evidence="10">Lipoyl synthase, mitochondrial</fullName>
        <ecNumber evidence="10">2.8.1.8</ecNumber>
    </recommendedName>
    <alternativeName>
        <fullName evidence="10">Lipoate synthase</fullName>
        <shortName evidence="10">LS</shortName>
        <shortName evidence="10">Lip-syn</shortName>
    </alternativeName>
    <alternativeName>
        <fullName evidence="10">Lipoic acid synthase</fullName>
    </alternativeName>
</protein>
<dbReference type="InterPro" id="IPR013785">
    <property type="entry name" value="Aldolase_TIM"/>
</dbReference>
<dbReference type="InterPro" id="IPR058240">
    <property type="entry name" value="rSAM_sf"/>
</dbReference>
<accession>A0AA88KKP5</accession>
<dbReference type="InterPro" id="IPR031691">
    <property type="entry name" value="LIAS_N"/>
</dbReference>
<evidence type="ECO:0000256" key="7">
    <source>
        <dbReference type="ARBA" id="ARBA00023014"/>
    </source>
</evidence>
<keyword evidence="8 10" id="KW-0496">Mitochondrion</keyword>
<dbReference type="Pfam" id="PF04055">
    <property type="entry name" value="Radical_SAM"/>
    <property type="match status" value="1"/>
</dbReference>
<feature type="compositionally biased region" description="Polar residues" evidence="11">
    <location>
        <begin position="16"/>
        <end position="25"/>
    </location>
</feature>
<keyword evidence="7 10" id="KW-0411">Iron-sulfur</keyword>
<dbReference type="PROSITE" id="PS51918">
    <property type="entry name" value="RADICAL_SAM"/>
    <property type="match status" value="1"/>
</dbReference>
<dbReference type="NCBIfam" id="NF004019">
    <property type="entry name" value="PRK05481.1"/>
    <property type="match status" value="1"/>
</dbReference>
<dbReference type="AlphaFoldDB" id="A0AA88KKP5"/>
<comment type="similarity">
    <text evidence="10">Belongs to the radical SAM superfamily. Lipoyl synthase family.</text>
</comment>
<dbReference type="GO" id="GO:0046872">
    <property type="term" value="F:metal ion binding"/>
    <property type="evidence" value="ECO:0007669"/>
    <property type="project" value="UniProtKB-KW"/>
</dbReference>
<proteinExistence type="inferred from homology"/>
<dbReference type="EC" id="2.8.1.8" evidence="10"/>
<dbReference type="InterPro" id="IPR003698">
    <property type="entry name" value="Lipoyl_synth"/>
</dbReference>
<comment type="caution">
    <text evidence="13">The sequence shown here is derived from an EMBL/GenBank/DDBJ whole genome shotgun (WGS) entry which is preliminary data.</text>
</comment>
<feature type="binding site" evidence="10">
    <location>
        <position position="142"/>
    </location>
    <ligand>
        <name>[4Fe-4S] cluster</name>
        <dbReference type="ChEBI" id="CHEBI:49883"/>
        <label>1</label>
    </ligand>
</feature>
<evidence type="ECO:0000256" key="2">
    <source>
        <dbReference type="ARBA" id="ARBA00022485"/>
    </source>
</evidence>
<dbReference type="CDD" id="cd01335">
    <property type="entry name" value="Radical_SAM"/>
    <property type="match status" value="1"/>
</dbReference>
<feature type="domain" description="Radical SAM core" evidence="12">
    <location>
        <begin position="180"/>
        <end position="400"/>
    </location>
</feature>
<dbReference type="SFLD" id="SFLDF00271">
    <property type="entry name" value="lipoyl_synthase"/>
    <property type="match status" value="1"/>
</dbReference>
<dbReference type="Gene3D" id="3.20.20.70">
    <property type="entry name" value="Aldolase class I"/>
    <property type="match status" value="1"/>
</dbReference>
<dbReference type="SFLD" id="SFLDS00029">
    <property type="entry name" value="Radical_SAM"/>
    <property type="match status" value="1"/>
</dbReference>
<dbReference type="GeneID" id="68097242"/>
<feature type="binding site" evidence="10">
    <location>
        <position position="136"/>
    </location>
    <ligand>
        <name>[4Fe-4S] cluster</name>
        <dbReference type="ChEBI" id="CHEBI:49883"/>
        <label>1</label>
    </ligand>
</feature>
<evidence type="ECO:0000256" key="3">
    <source>
        <dbReference type="ARBA" id="ARBA00022679"/>
    </source>
</evidence>
<evidence type="ECO:0000313" key="14">
    <source>
        <dbReference type="Proteomes" id="UP000816034"/>
    </source>
</evidence>
<comment type="cofactor">
    <cofactor evidence="10">
        <name>[4Fe-4S] cluster</name>
        <dbReference type="ChEBI" id="CHEBI:49883"/>
    </cofactor>
    <text evidence="10">Binds 2 [4Fe-4S] clusters per subunit. One cluster is coordinated with 3 cysteines and an exchangeable S-adenosyl-L-methionine.</text>
</comment>
<dbReference type="PANTHER" id="PTHR10949">
    <property type="entry name" value="LIPOYL SYNTHASE"/>
    <property type="match status" value="1"/>
</dbReference>